<dbReference type="PROSITE" id="PS50042">
    <property type="entry name" value="CNMP_BINDING_3"/>
    <property type="match status" value="1"/>
</dbReference>
<gene>
    <name evidence="2" type="ORF">I9W95_00195</name>
</gene>
<dbReference type="Pfam" id="PF00027">
    <property type="entry name" value="cNMP_binding"/>
    <property type="match status" value="1"/>
</dbReference>
<sequence>MLNKNGNCPELVNMKTASGLSRAQVVMVLGKVPFFRAFSLAERERLAEEAASFLVATEGETIMKAGELDASFYILLSGGIEVIADQGKPAIALEPGEVIGEIGFLAQSVRTRSVVAREASILMCIDQSLMKHLRCEMREKIKDELIRRLLQRVLPEQASDHFSS</sequence>
<protein>
    <submittedName>
        <fullName evidence="2">Cyclic nucleotide-binding domain-containing protein</fullName>
    </submittedName>
</protein>
<dbReference type="SMART" id="SM00100">
    <property type="entry name" value="cNMP"/>
    <property type="match status" value="1"/>
</dbReference>
<proteinExistence type="predicted"/>
<organism evidence="2 3">
    <name type="scientific">Thalassolituus marinus</name>
    <dbReference type="NCBI Taxonomy" id="671053"/>
    <lineage>
        <taxon>Bacteria</taxon>
        <taxon>Pseudomonadati</taxon>
        <taxon>Pseudomonadota</taxon>
        <taxon>Gammaproteobacteria</taxon>
        <taxon>Oceanospirillales</taxon>
        <taxon>Oceanospirillaceae</taxon>
        <taxon>Thalassolituus</taxon>
    </lineage>
</organism>
<name>A0ABS7ZLF7_9GAMM</name>
<dbReference type="InterPro" id="IPR014710">
    <property type="entry name" value="RmlC-like_jellyroll"/>
</dbReference>
<dbReference type="InterPro" id="IPR018490">
    <property type="entry name" value="cNMP-bd_dom_sf"/>
</dbReference>
<dbReference type="SUPFAM" id="SSF51206">
    <property type="entry name" value="cAMP-binding domain-like"/>
    <property type="match status" value="1"/>
</dbReference>
<dbReference type="EMBL" id="JAEDAH010000001">
    <property type="protein sequence ID" value="MCA6062018.1"/>
    <property type="molecule type" value="Genomic_DNA"/>
</dbReference>
<dbReference type="InterPro" id="IPR000595">
    <property type="entry name" value="cNMP-bd_dom"/>
</dbReference>
<evidence type="ECO:0000259" key="1">
    <source>
        <dbReference type="PROSITE" id="PS50042"/>
    </source>
</evidence>
<comment type="caution">
    <text evidence="2">The sequence shown here is derived from an EMBL/GenBank/DDBJ whole genome shotgun (WGS) entry which is preliminary data.</text>
</comment>
<accession>A0ABS7ZLF7</accession>
<dbReference type="Gene3D" id="2.60.120.10">
    <property type="entry name" value="Jelly Rolls"/>
    <property type="match status" value="1"/>
</dbReference>
<dbReference type="RefSeq" id="WP_225670460.1">
    <property type="nucleotide sequence ID" value="NZ_JAEDAH010000001.1"/>
</dbReference>
<dbReference type="CDD" id="cd00038">
    <property type="entry name" value="CAP_ED"/>
    <property type="match status" value="1"/>
</dbReference>
<feature type="domain" description="Cyclic nucleotide-binding" evidence="1">
    <location>
        <begin position="34"/>
        <end position="133"/>
    </location>
</feature>
<keyword evidence="3" id="KW-1185">Reference proteome</keyword>
<reference evidence="2 3" key="1">
    <citation type="submission" date="2020-12" db="EMBL/GenBank/DDBJ databases">
        <title>Novel Thalassolituus-related marine hydrocarbonoclastic bacteria mediated algae-derived hydrocarbons mineralization in twilight zone of the northern South China Sea.</title>
        <authorList>
            <person name="Dong C."/>
        </authorList>
    </citation>
    <scope>NUCLEOTIDE SEQUENCE [LARGE SCALE GENOMIC DNA]</scope>
    <source>
        <strain evidence="2 3">IMCC1826</strain>
    </source>
</reference>
<evidence type="ECO:0000313" key="2">
    <source>
        <dbReference type="EMBL" id="MCA6062018.1"/>
    </source>
</evidence>
<evidence type="ECO:0000313" key="3">
    <source>
        <dbReference type="Proteomes" id="UP000714380"/>
    </source>
</evidence>
<dbReference type="Proteomes" id="UP000714380">
    <property type="component" value="Unassembled WGS sequence"/>
</dbReference>